<dbReference type="OrthoDB" id="9800881at2"/>
<dbReference type="NCBIfam" id="TIGR00486">
    <property type="entry name" value="YbgI_SA1388"/>
    <property type="match status" value="1"/>
</dbReference>
<keyword evidence="5" id="KW-1185">Reference proteome</keyword>
<dbReference type="Pfam" id="PF01784">
    <property type="entry name" value="DUF34_NIF3"/>
    <property type="match status" value="1"/>
</dbReference>
<organism evidence="4 5">
    <name type="scientific">Formivibrio citricus</name>
    <dbReference type="NCBI Taxonomy" id="83765"/>
    <lineage>
        <taxon>Bacteria</taxon>
        <taxon>Pseudomonadati</taxon>
        <taxon>Pseudomonadota</taxon>
        <taxon>Betaproteobacteria</taxon>
        <taxon>Neisseriales</taxon>
        <taxon>Chitinibacteraceae</taxon>
        <taxon>Formivibrio</taxon>
    </lineage>
</organism>
<keyword evidence="2 3" id="KW-0479">Metal-binding</keyword>
<dbReference type="AlphaFoldDB" id="A0A1I4XUQ7"/>
<dbReference type="Proteomes" id="UP000242869">
    <property type="component" value="Unassembled WGS sequence"/>
</dbReference>
<feature type="binding site" evidence="3">
    <location>
        <position position="66"/>
    </location>
    <ligand>
        <name>a divalent metal cation</name>
        <dbReference type="ChEBI" id="CHEBI:60240"/>
        <label>1</label>
    </ligand>
</feature>
<dbReference type="EMBL" id="FOVE01000006">
    <property type="protein sequence ID" value="SFN29592.1"/>
    <property type="molecule type" value="Genomic_DNA"/>
</dbReference>
<evidence type="ECO:0000256" key="2">
    <source>
        <dbReference type="ARBA" id="ARBA00022723"/>
    </source>
</evidence>
<dbReference type="PANTHER" id="PTHR13799">
    <property type="entry name" value="NGG1 INTERACTING FACTOR 3"/>
    <property type="match status" value="1"/>
</dbReference>
<protein>
    <submittedName>
        <fullName evidence="4">Dinuclear metal center protein, YbgI/SA1388 family</fullName>
    </submittedName>
</protein>
<proteinExistence type="inferred from homology"/>
<feature type="binding site" evidence="3">
    <location>
        <position position="222"/>
    </location>
    <ligand>
        <name>a divalent metal cation</name>
        <dbReference type="ChEBI" id="CHEBI:60240"/>
        <label>1</label>
    </ligand>
</feature>
<feature type="binding site" evidence="3">
    <location>
        <position position="65"/>
    </location>
    <ligand>
        <name>a divalent metal cation</name>
        <dbReference type="ChEBI" id="CHEBI:60240"/>
        <label>1</label>
    </ligand>
</feature>
<evidence type="ECO:0000256" key="3">
    <source>
        <dbReference type="PIRSR" id="PIRSR602678-1"/>
    </source>
</evidence>
<dbReference type="Gene3D" id="3.40.1390.30">
    <property type="entry name" value="NIF3 (NGG1p interacting factor 3)-like"/>
    <property type="match status" value="2"/>
</dbReference>
<dbReference type="InterPro" id="IPR036069">
    <property type="entry name" value="DUF34/NIF3_sf"/>
</dbReference>
<evidence type="ECO:0000313" key="4">
    <source>
        <dbReference type="EMBL" id="SFN29592.1"/>
    </source>
</evidence>
<sequence length="250" mass="27160">MPVTRRELENYIGQLLAVDRFRDYAPNGLQVEGKDAIGRIVTGVTASLALIEAAIEQGADALIVHHGYFWKSEDPCITRTKRTRLARLLAHDINLFAYHLPLDAHAELGNNAQLGARLGLLPTGRFAEQDLGWLGVQEQPLSFTAFARRVEEVLGRAPLEIGEADKLVQRVAWCTGGAQGYFHEAAALDIDCFLTGEASEFVTHLANESGIGYIAAGHHATEQFGIAALGEHLATTLGVEHVHIDLPNPV</sequence>
<dbReference type="SUPFAM" id="SSF102705">
    <property type="entry name" value="NIF3 (NGG1p interacting factor 3)-like"/>
    <property type="match status" value="1"/>
</dbReference>
<dbReference type="PANTHER" id="PTHR13799:SF14">
    <property type="entry name" value="GTP CYCLOHYDROLASE 1 TYPE 2 HOMOLOG"/>
    <property type="match status" value="1"/>
</dbReference>
<name>A0A1I4XUQ7_9NEIS</name>
<feature type="binding site" evidence="3">
    <location>
        <position position="218"/>
    </location>
    <ligand>
        <name>a divalent metal cation</name>
        <dbReference type="ChEBI" id="CHEBI:60240"/>
        <label>1</label>
    </ligand>
</feature>
<evidence type="ECO:0000256" key="1">
    <source>
        <dbReference type="ARBA" id="ARBA00006964"/>
    </source>
</evidence>
<dbReference type="STRING" id="83765.SAMN05660284_01128"/>
<dbReference type="GO" id="GO:0046872">
    <property type="term" value="F:metal ion binding"/>
    <property type="evidence" value="ECO:0007669"/>
    <property type="project" value="UniProtKB-KW"/>
</dbReference>
<reference evidence="5" key="1">
    <citation type="submission" date="2016-10" db="EMBL/GenBank/DDBJ databases">
        <authorList>
            <person name="Varghese N."/>
            <person name="Submissions S."/>
        </authorList>
    </citation>
    <scope>NUCLEOTIDE SEQUENCE [LARGE SCALE GENOMIC DNA]</scope>
    <source>
        <strain evidence="5">DSM 6150</strain>
    </source>
</reference>
<dbReference type="InterPro" id="IPR002678">
    <property type="entry name" value="DUF34/NIF3"/>
</dbReference>
<accession>A0A1I4XUQ7</accession>
<dbReference type="GO" id="GO:0005737">
    <property type="term" value="C:cytoplasm"/>
    <property type="evidence" value="ECO:0007669"/>
    <property type="project" value="TreeGrafter"/>
</dbReference>
<dbReference type="RefSeq" id="WP_091192531.1">
    <property type="nucleotide sequence ID" value="NZ_FOVE01000006.1"/>
</dbReference>
<comment type="similarity">
    <text evidence="1">Belongs to the GTP cyclohydrolase I type 2/NIF3 family.</text>
</comment>
<feature type="binding site" evidence="3">
    <location>
        <position position="103"/>
    </location>
    <ligand>
        <name>a divalent metal cation</name>
        <dbReference type="ChEBI" id="CHEBI:60240"/>
        <label>1</label>
    </ligand>
</feature>
<gene>
    <name evidence="4" type="ORF">SAMN05660284_01128</name>
</gene>
<evidence type="ECO:0000313" key="5">
    <source>
        <dbReference type="Proteomes" id="UP000242869"/>
    </source>
</evidence>